<evidence type="ECO:0000313" key="5">
    <source>
        <dbReference type="EMBL" id="SDL08891.1"/>
    </source>
</evidence>
<dbReference type="GO" id="GO:0000976">
    <property type="term" value="F:transcription cis-regulatory region binding"/>
    <property type="evidence" value="ECO:0007669"/>
    <property type="project" value="TreeGrafter"/>
</dbReference>
<dbReference type="SUPFAM" id="SSF53822">
    <property type="entry name" value="Periplasmic binding protein-like I"/>
    <property type="match status" value="1"/>
</dbReference>
<dbReference type="STRING" id="686624.SAMN04488242_0127"/>
<keyword evidence="6" id="KW-1185">Reference proteome</keyword>
<evidence type="ECO:0000256" key="3">
    <source>
        <dbReference type="ARBA" id="ARBA00023163"/>
    </source>
</evidence>
<feature type="domain" description="HTH lacI-type" evidence="4">
    <location>
        <begin position="4"/>
        <end position="58"/>
    </location>
</feature>
<evidence type="ECO:0000256" key="1">
    <source>
        <dbReference type="ARBA" id="ARBA00023015"/>
    </source>
</evidence>
<dbReference type="RefSeq" id="WP_093247946.1">
    <property type="nucleotide sequence ID" value="NZ_FNGP01000001.1"/>
</dbReference>
<evidence type="ECO:0000313" key="6">
    <source>
        <dbReference type="Proteomes" id="UP000199475"/>
    </source>
</evidence>
<keyword evidence="3" id="KW-0804">Transcription</keyword>
<dbReference type="EMBL" id="FNGP01000001">
    <property type="protein sequence ID" value="SDL08891.1"/>
    <property type="molecule type" value="Genomic_DNA"/>
</dbReference>
<dbReference type="AlphaFoldDB" id="A0A1G9H7G5"/>
<dbReference type="Gene3D" id="1.10.260.40">
    <property type="entry name" value="lambda repressor-like DNA-binding domains"/>
    <property type="match status" value="1"/>
</dbReference>
<sequence>MHRPTLEDVARAAGVSRATVSRVVRGDVGTATRTIERVERAVRELGYVPNSAARVLASGRPNTIAIVVPEPDERIFSDPFFGLATSGVSERISGTDMQLVMAFAPTSGRPTATIQFLLAGGVAGVIVMSHHRSDGLTRAALELPLPTVFLGAPLLNGDSEPARAHVVDTDNEHGGRIAGDRLAEVGVRNPATITGPMDMHAAVARLDGWREAMGQAGLSFSTFEGDFTEESGRLGVATLLDRDPGIDGIFAASDLMAVGAFKELERRGITPGREVRLIGFDDFAAADALGLTTVRNPAVDLGRQAVAMLTELITTGEAEESRVLPVELVVRETA</sequence>
<dbReference type="Gene3D" id="3.40.50.2300">
    <property type="match status" value="2"/>
</dbReference>
<dbReference type="PANTHER" id="PTHR30146:SF109">
    <property type="entry name" value="HTH-TYPE TRANSCRIPTIONAL REGULATOR GALS"/>
    <property type="match status" value="1"/>
</dbReference>
<dbReference type="SUPFAM" id="SSF47413">
    <property type="entry name" value="lambda repressor-like DNA-binding domains"/>
    <property type="match status" value="1"/>
</dbReference>
<accession>A0A1G9H7G5</accession>
<dbReference type="CDD" id="cd06267">
    <property type="entry name" value="PBP1_LacI_sugar_binding-like"/>
    <property type="match status" value="1"/>
</dbReference>
<name>A0A1G9H7G5_9ACTN</name>
<dbReference type="PANTHER" id="PTHR30146">
    <property type="entry name" value="LACI-RELATED TRANSCRIPTIONAL REPRESSOR"/>
    <property type="match status" value="1"/>
</dbReference>
<dbReference type="SMART" id="SM00354">
    <property type="entry name" value="HTH_LACI"/>
    <property type="match status" value="1"/>
</dbReference>
<dbReference type="Proteomes" id="UP000199475">
    <property type="component" value="Unassembled WGS sequence"/>
</dbReference>
<dbReference type="CDD" id="cd01392">
    <property type="entry name" value="HTH_LacI"/>
    <property type="match status" value="1"/>
</dbReference>
<dbReference type="InterPro" id="IPR000843">
    <property type="entry name" value="HTH_LacI"/>
</dbReference>
<dbReference type="InterPro" id="IPR010982">
    <property type="entry name" value="Lambda_DNA-bd_dom_sf"/>
</dbReference>
<dbReference type="PROSITE" id="PS00356">
    <property type="entry name" value="HTH_LACI_1"/>
    <property type="match status" value="1"/>
</dbReference>
<reference evidence="5 6" key="1">
    <citation type="submission" date="2016-10" db="EMBL/GenBank/DDBJ databases">
        <authorList>
            <person name="de Groot N.N."/>
        </authorList>
    </citation>
    <scope>NUCLEOTIDE SEQUENCE [LARGE SCALE GENOMIC DNA]</scope>
    <source>
        <strain evidence="5 6">CGMCC 1.9159</strain>
    </source>
</reference>
<dbReference type="PRINTS" id="PR00036">
    <property type="entry name" value="HTHLACI"/>
</dbReference>
<keyword evidence="2" id="KW-0238">DNA-binding</keyword>
<dbReference type="InterPro" id="IPR046335">
    <property type="entry name" value="LacI/GalR-like_sensor"/>
</dbReference>
<proteinExistence type="predicted"/>
<keyword evidence="1" id="KW-0805">Transcription regulation</keyword>
<dbReference type="PROSITE" id="PS50932">
    <property type="entry name" value="HTH_LACI_2"/>
    <property type="match status" value="1"/>
</dbReference>
<gene>
    <name evidence="5" type="ORF">SAMN04488242_0127</name>
</gene>
<dbReference type="OrthoDB" id="4268837at2"/>
<dbReference type="InterPro" id="IPR028082">
    <property type="entry name" value="Peripla_BP_I"/>
</dbReference>
<evidence type="ECO:0000259" key="4">
    <source>
        <dbReference type="PROSITE" id="PS50932"/>
    </source>
</evidence>
<evidence type="ECO:0000256" key="2">
    <source>
        <dbReference type="ARBA" id="ARBA00023125"/>
    </source>
</evidence>
<protein>
    <submittedName>
        <fullName evidence="5">Transcriptional regulator, LacI family</fullName>
    </submittedName>
</protein>
<organism evidence="5 6">
    <name type="scientific">Tessaracoccus oleiagri</name>
    <dbReference type="NCBI Taxonomy" id="686624"/>
    <lineage>
        <taxon>Bacteria</taxon>
        <taxon>Bacillati</taxon>
        <taxon>Actinomycetota</taxon>
        <taxon>Actinomycetes</taxon>
        <taxon>Propionibacteriales</taxon>
        <taxon>Propionibacteriaceae</taxon>
        <taxon>Tessaracoccus</taxon>
    </lineage>
</organism>
<dbReference type="GO" id="GO:0003700">
    <property type="term" value="F:DNA-binding transcription factor activity"/>
    <property type="evidence" value="ECO:0007669"/>
    <property type="project" value="TreeGrafter"/>
</dbReference>
<dbReference type="Pfam" id="PF00356">
    <property type="entry name" value="LacI"/>
    <property type="match status" value="1"/>
</dbReference>
<dbReference type="Pfam" id="PF13377">
    <property type="entry name" value="Peripla_BP_3"/>
    <property type="match status" value="1"/>
</dbReference>